<dbReference type="EMBL" id="JAHESE010000005">
    <property type="protein sequence ID" value="MBT1708212.1"/>
    <property type="molecule type" value="Genomic_DNA"/>
</dbReference>
<accession>A0AAP2DY97</accession>
<evidence type="ECO:0000313" key="2">
    <source>
        <dbReference type="Proteomes" id="UP001319080"/>
    </source>
</evidence>
<organism evidence="1 2">
    <name type="scientific">Dawidia cretensis</name>
    <dbReference type="NCBI Taxonomy" id="2782350"/>
    <lineage>
        <taxon>Bacteria</taxon>
        <taxon>Pseudomonadati</taxon>
        <taxon>Bacteroidota</taxon>
        <taxon>Cytophagia</taxon>
        <taxon>Cytophagales</taxon>
        <taxon>Chryseotaleaceae</taxon>
        <taxon>Dawidia</taxon>
    </lineage>
</organism>
<proteinExistence type="predicted"/>
<sequence>MLVKKLAVPLINGKILAEAQHVYIATAAISQAGFDFINSRIPPKCKIEIVTGFDVLTSVPVLRRLWKHYQDRITLSVYTKNFFHANLFIFDLPFRKSVAFIGSGHFTLGGIKDHEELFFRVDDAKEIEALKSWFTGYYEFAEPLTENLLREYEAIYPALKQREIASRRELEQALALTTAGFQWDSIRFKTQYFKKEDFLAFDRQKALLATPEAQAERQVVRTRLLQLYDALKPTLRTKGLAGRTDVVPATASLIPADHDYQKLRSLWLDLTPNDAPDALHLRLTVGPQNVSIGVTSDLTGTGKADRQSFHKQLYDPGYRSAFLQRLAALGPGYTLECAGAVQPVESFQQADALWEFLKGDEEMYFPFVIGRSYGPGDPAMGTDKIMTTITQALDVLTPLYRHIVPAASSQ</sequence>
<dbReference type="Proteomes" id="UP001319080">
    <property type="component" value="Unassembled WGS sequence"/>
</dbReference>
<dbReference type="AlphaFoldDB" id="A0AAP2DY97"/>
<keyword evidence="2" id="KW-1185">Reference proteome</keyword>
<dbReference type="RefSeq" id="WP_254083802.1">
    <property type="nucleotide sequence ID" value="NZ_JAHESE010000005.1"/>
</dbReference>
<evidence type="ECO:0000313" key="1">
    <source>
        <dbReference type="EMBL" id="MBT1708212.1"/>
    </source>
</evidence>
<name>A0AAP2DY97_9BACT</name>
<protein>
    <submittedName>
        <fullName evidence="1">Uncharacterized protein</fullName>
    </submittedName>
</protein>
<dbReference type="Gene3D" id="3.30.870.10">
    <property type="entry name" value="Endonuclease Chain A"/>
    <property type="match status" value="1"/>
</dbReference>
<reference evidence="1 2" key="1">
    <citation type="submission" date="2021-05" db="EMBL/GenBank/DDBJ databases">
        <title>A Polyphasic approach of four new species of the genus Ohtaekwangia: Ohtaekwangia histidinii sp. nov., Ohtaekwangia cretensis sp. nov., Ohtaekwangia indiensis sp. nov., Ohtaekwangia reichenbachii sp. nov. from diverse environment.</title>
        <authorList>
            <person name="Octaviana S."/>
        </authorList>
    </citation>
    <scope>NUCLEOTIDE SEQUENCE [LARGE SCALE GENOMIC DNA]</scope>
    <source>
        <strain evidence="1 2">PWU5</strain>
    </source>
</reference>
<gene>
    <name evidence="1" type="ORF">KK062_08255</name>
</gene>
<comment type="caution">
    <text evidence="1">The sequence shown here is derived from an EMBL/GenBank/DDBJ whole genome shotgun (WGS) entry which is preliminary data.</text>
</comment>